<keyword evidence="11" id="KW-0539">Nucleus</keyword>
<evidence type="ECO:0000259" key="12">
    <source>
        <dbReference type="PROSITE" id="PS51843"/>
    </source>
</evidence>
<comment type="function">
    <text evidence="1">Nuclear hormone receptor that can act as a repressor or activator of transcription. High affinity receptor for thyroid hormones, including triiodothyronine and thyroxine.</text>
</comment>
<name>A0ABQ9DU94_9PASS</name>
<sequence length="133" mass="14849">MNSHVPGRSGRSVQEIWEDFSLSFTPAVREVVEFAKHIPGFQALSQHDQVTLLKAGTFEVLMVRFASLFDVKEQTVTFMSRTRYGLEELWAMGMGDLLGAMFDFSEKLSALELSDEELGLFTAVVLVSAVQLV</sequence>
<keyword evidence="5" id="KW-0863">Zinc-finger</keyword>
<dbReference type="PANTHER" id="PTHR45805">
    <property type="entry name" value="NUCLEAR HORMONE RECEPTOR HR3-RELATED"/>
    <property type="match status" value="1"/>
</dbReference>
<dbReference type="PRINTS" id="PR00546">
    <property type="entry name" value="THYROIDHORMR"/>
</dbReference>
<evidence type="ECO:0000256" key="5">
    <source>
        <dbReference type="ARBA" id="ARBA00022771"/>
    </source>
</evidence>
<keyword evidence="6" id="KW-0862">Zinc</keyword>
<dbReference type="SUPFAM" id="SSF48508">
    <property type="entry name" value="Nuclear receptor ligand-binding domain"/>
    <property type="match status" value="1"/>
</dbReference>
<evidence type="ECO:0000256" key="9">
    <source>
        <dbReference type="ARBA" id="ARBA00023163"/>
    </source>
</evidence>
<evidence type="ECO:0000256" key="3">
    <source>
        <dbReference type="ARBA" id="ARBA00008092"/>
    </source>
</evidence>
<protein>
    <submittedName>
        <fullName evidence="13">Nuclear receptor subfamily 1 group D member 1</fullName>
    </submittedName>
</protein>
<keyword evidence="8" id="KW-0238">DNA-binding</keyword>
<evidence type="ECO:0000256" key="2">
    <source>
        <dbReference type="ARBA" id="ARBA00004123"/>
    </source>
</evidence>
<reference evidence="13" key="1">
    <citation type="submission" date="2019-10" db="EMBL/GenBank/DDBJ databases">
        <authorList>
            <person name="Soares A.E.R."/>
            <person name="Aleixo A."/>
            <person name="Schneider P."/>
            <person name="Miyaki C.Y."/>
            <person name="Schneider M.P."/>
            <person name="Mello C."/>
            <person name="Vasconcelos A.T.R."/>
        </authorList>
    </citation>
    <scope>NUCLEOTIDE SEQUENCE</scope>
    <source>
        <tissue evidence="13">Muscle</tissue>
    </source>
</reference>
<accession>A0ABQ9DU94</accession>
<evidence type="ECO:0000256" key="11">
    <source>
        <dbReference type="ARBA" id="ARBA00023242"/>
    </source>
</evidence>
<evidence type="ECO:0000256" key="6">
    <source>
        <dbReference type="ARBA" id="ARBA00022833"/>
    </source>
</evidence>
<evidence type="ECO:0000256" key="4">
    <source>
        <dbReference type="ARBA" id="ARBA00022723"/>
    </source>
</evidence>
<dbReference type="PRINTS" id="PR00398">
    <property type="entry name" value="STRDHORMONER"/>
</dbReference>
<keyword evidence="7" id="KW-0805">Transcription regulation</keyword>
<evidence type="ECO:0000256" key="8">
    <source>
        <dbReference type="ARBA" id="ARBA00023125"/>
    </source>
</evidence>
<comment type="caution">
    <text evidence="13">The sequence shown here is derived from an EMBL/GenBank/DDBJ whole genome shotgun (WGS) entry which is preliminary data.</text>
</comment>
<proteinExistence type="inferred from homology"/>
<evidence type="ECO:0000256" key="1">
    <source>
        <dbReference type="ARBA" id="ARBA00003008"/>
    </source>
</evidence>
<keyword evidence="10 13" id="KW-0675">Receptor</keyword>
<dbReference type="InterPro" id="IPR001728">
    <property type="entry name" value="ThyrH_rcpt"/>
</dbReference>
<dbReference type="InterPro" id="IPR035500">
    <property type="entry name" value="NHR-like_dom_sf"/>
</dbReference>
<keyword evidence="14" id="KW-1185">Reference proteome</keyword>
<comment type="subcellular location">
    <subcellularLocation>
        <location evidence="2">Nucleus</location>
    </subcellularLocation>
</comment>
<dbReference type="InterPro" id="IPR001723">
    <property type="entry name" value="Nuclear_hrmn_rcpt"/>
</dbReference>
<gene>
    <name evidence="13" type="primary">NR1D1</name>
    <name evidence="13" type="ORF">WISP_03589</name>
</gene>
<evidence type="ECO:0000313" key="14">
    <source>
        <dbReference type="Proteomes" id="UP001145742"/>
    </source>
</evidence>
<dbReference type="Proteomes" id="UP001145742">
    <property type="component" value="Unassembled WGS sequence"/>
</dbReference>
<evidence type="ECO:0000313" key="13">
    <source>
        <dbReference type="EMBL" id="KAJ7427832.1"/>
    </source>
</evidence>
<dbReference type="Pfam" id="PF00104">
    <property type="entry name" value="Hormone_recep"/>
    <property type="match status" value="1"/>
</dbReference>
<dbReference type="InterPro" id="IPR000536">
    <property type="entry name" value="Nucl_hrmn_rcpt_lig-bd"/>
</dbReference>
<keyword evidence="4" id="KW-0479">Metal-binding</keyword>
<organism evidence="13 14">
    <name type="scientific">Willisornis vidua</name>
    <name type="common">Xingu scale-backed antbird</name>
    <dbReference type="NCBI Taxonomy" id="1566151"/>
    <lineage>
        <taxon>Eukaryota</taxon>
        <taxon>Metazoa</taxon>
        <taxon>Chordata</taxon>
        <taxon>Craniata</taxon>
        <taxon>Vertebrata</taxon>
        <taxon>Euteleostomi</taxon>
        <taxon>Archelosauria</taxon>
        <taxon>Archosauria</taxon>
        <taxon>Dinosauria</taxon>
        <taxon>Saurischia</taxon>
        <taxon>Theropoda</taxon>
        <taxon>Coelurosauria</taxon>
        <taxon>Aves</taxon>
        <taxon>Neognathae</taxon>
        <taxon>Neoaves</taxon>
        <taxon>Telluraves</taxon>
        <taxon>Australaves</taxon>
        <taxon>Passeriformes</taxon>
        <taxon>Thamnophilidae</taxon>
        <taxon>Willisornis</taxon>
    </lineage>
</organism>
<keyword evidence="9" id="KW-0804">Transcription</keyword>
<evidence type="ECO:0000256" key="7">
    <source>
        <dbReference type="ARBA" id="ARBA00023015"/>
    </source>
</evidence>
<dbReference type="PROSITE" id="PS51843">
    <property type="entry name" value="NR_LBD"/>
    <property type="match status" value="1"/>
</dbReference>
<dbReference type="Gene3D" id="1.10.565.10">
    <property type="entry name" value="Retinoid X Receptor"/>
    <property type="match status" value="1"/>
</dbReference>
<dbReference type="EMBL" id="WHWB01031812">
    <property type="protein sequence ID" value="KAJ7427832.1"/>
    <property type="molecule type" value="Genomic_DNA"/>
</dbReference>
<comment type="similarity">
    <text evidence="3">Belongs to the nuclear hormone receptor family. NR1 subfamily.</text>
</comment>
<evidence type="ECO:0000256" key="10">
    <source>
        <dbReference type="ARBA" id="ARBA00023170"/>
    </source>
</evidence>
<dbReference type="PANTHER" id="PTHR45805:SF3">
    <property type="entry name" value="NUCLEAR RECEPTOR ROR-ALPHA"/>
    <property type="match status" value="1"/>
</dbReference>
<feature type="domain" description="NR LBD" evidence="12">
    <location>
        <begin position="1"/>
        <end position="133"/>
    </location>
</feature>